<dbReference type="Proteomes" id="UP001589766">
    <property type="component" value="Unassembled WGS sequence"/>
</dbReference>
<dbReference type="RefSeq" id="WP_378040144.1">
    <property type="nucleotide sequence ID" value="NZ_JBHLWH010000009.1"/>
</dbReference>
<dbReference type="Pfam" id="PF04024">
    <property type="entry name" value="PspC"/>
    <property type="match status" value="1"/>
</dbReference>
<evidence type="ECO:0000313" key="4">
    <source>
        <dbReference type="EMBL" id="MFC0247492.1"/>
    </source>
</evidence>
<proteinExistence type="predicted"/>
<comment type="caution">
    <text evidence="4">The sequence shown here is derived from an EMBL/GenBank/DDBJ whole genome shotgun (WGS) entry which is preliminary data.</text>
</comment>
<feature type="transmembrane region" description="Helical" evidence="2">
    <location>
        <begin position="291"/>
        <end position="317"/>
    </location>
</feature>
<feature type="region of interest" description="Disordered" evidence="1">
    <location>
        <begin position="148"/>
        <end position="184"/>
    </location>
</feature>
<evidence type="ECO:0000313" key="5">
    <source>
        <dbReference type="Proteomes" id="UP001589766"/>
    </source>
</evidence>
<feature type="region of interest" description="Disordered" evidence="1">
    <location>
        <begin position="200"/>
        <end position="259"/>
    </location>
</feature>
<feature type="transmembrane region" description="Helical" evidence="2">
    <location>
        <begin position="266"/>
        <end position="285"/>
    </location>
</feature>
<feature type="transmembrane region" description="Helical" evidence="2">
    <location>
        <begin position="122"/>
        <end position="142"/>
    </location>
</feature>
<sequence length="477" mass="49176">MNENPAPGSTSGFYTWIDSLHTVRSPHRWMGGVVAGLADRIGMDRTLGRALFVVLTLLTSGLTVLFFGLAWMFLPEPDGRVHSQEAGQGRWTAGMTGALVFTVLGIGNLFNWPGFLGGSDGFWSFGSVIGLGIIGFFVWLVLSQNGERGRPRELPSGTDPAAGPEPSQPGDLTGAHPESQPSAQATQPLYVAPTDTGWYSTPAAGTGSTADTAHRSPEGPEPMSATASYPYQPDYRRADPAHTASTVPPTPPADRTPPSLSGATQLVVVGLAVLAGAAVSLLRYLDVFTAAWPVIWAASLATALAVMAIGVIAGAIAGRGGGGLTVTTAILAIPVVGATAGAYVQDGPWGTNWTDTGNWDGGVVTGSVTEGYELSFGEGTIDLRQLTGSSAAEATPVDVNLSFSTADLVVPNDVDVFLDADSSFGSVNSPSVGTDDAGRLQVVDAPGDEQIVVEADVSFSTLNVRAEAPTTTSTTQN</sequence>
<gene>
    <name evidence="4" type="ORF">ACFFIO_03145</name>
</gene>
<keyword evidence="5" id="KW-1185">Reference proteome</keyword>
<evidence type="ECO:0000256" key="1">
    <source>
        <dbReference type="SAM" id="MobiDB-lite"/>
    </source>
</evidence>
<evidence type="ECO:0000256" key="2">
    <source>
        <dbReference type="SAM" id="Phobius"/>
    </source>
</evidence>
<accession>A0ABV6F1U5</accession>
<keyword evidence="2" id="KW-0812">Transmembrane</keyword>
<feature type="transmembrane region" description="Helical" evidence="2">
    <location>
        <begin position="91"/>
        <end position="110"/>
    </location>
</feature>
<protein>
    <submittedName>
        <fullName evidence="4">PspC domain-containing protein</fullName>
    </submittedName>
</protein>
<organism evidence="4 5">
    <name type="scientific">Citricoccus parietis</name>
    <dbReference type="NCBI Taxonomy" id="592307"/>
    <lineage>
        <taxon>Bacteria</taxon>
        <taxon>Bacillati</taxon>
        <taxon>Actinomycetota</taxon>
        <taxon>Actinomycetes</taxon>
        <taxon>Micrococcales</taxon>
        <taxon>Micrococcaceae</taxon>
        <taxon>Citricoccus</taxon>
    </lineage>
</organism>
<feature type="domain" description="Phage shock protein PspC N-terminal" evidence="3">
    <location>
        <begin position="23"/>
        <end position="76"/>
    </location>
</feature>
<dbReference type="InterPro" id="IPR007168">
    <property type="entry name" value="Phageshock_PspC_N"/>
</dbReference>
<name>A0ABV6F1U5_9MICC</name>
<feature type="transmembrane region" description="Helical" evidence="2">
    <location>
        <begin position="324"/>
        <end position="344"/>
    </location>
</feature>
<feature type="transmembrane region" description="Helical" evidence="2">
    <location>
        <begin position="50"/>
        <end position="71"/>
    </location>
</feature>
<dbReference type="EMBL" id="JBHLWH010000009">
    <property type="protein sequence ID" value="MFC0247492.1"/>
    <property type="molecule type" value="Genomic_DNA"/>
</dbReference>
<keyword evidence="2" id="KW-0472">Membrane</keyword>
<reference evidence="4 5" key="1">
    <citation type="submission" date="2024-09" db="EMBL/GenBank/DDBJ databases">
        <authorList>
            <person name="Sun Q."/>
            <person name="Mori K."/>
        </authorList>
    </citation>
    <scope>NUCLEOTIDE SEQUENCE [LARGE SCALE GENOMIC DNA]</scope>
    <source>
        <strain evidence="4 5">CCM 7609</strain>
    </source>
</reference>
<evidence type="ECO:0000259" key="3">
    <source>
        <dbReference type="Pfam" id="PF04024"/>
    </source>
</evidence>
<keyword evidence="2" id="KW-1133">Transmembrane helix</keyword>